<gene>
    <name evidence="2" type="ordered locus">BLASA_4989</name>
</gene>
<proteinExistence type="predicted"/>
<dbReference type="HOGENOM" id="CLU_095586_0_0_11"/>
<evidence type="ECO:0000313" key="3">
    <source>
        <dbReference type="Proteomes" id="UP000007517"/>
    </source>
</evidence>
<evidence type="ECO:0000313" key="2">
    <source>
        <dbReference type="EMBL" id="CCG05763.1"/>
    </source>
</evidence>
<dbReference type="Proteomes" id="UP000007517">
    <property type="component" value="Chromosome"/>
</dbReference>
<dbReference type="STRING" id="1146883.BLASA_4989"/>
<feature type="region of interest" description="Disordered" evidence="1">
    <location>
        <begin position="1"/>
        <end position="40"/>
    </location>
</feature>
<dbReference type="OrthoDB" id="5520269at2"/>
<keyword evidence="3" id="KW-1185">Reference proteome</keyword>
<dbReference type="eggNOG" id="ENOG5030I7M">
    <property type="taxonomic scope" value="Bacteria"/>
</dbReference>
<dbReference type="RefSeq" id="WP_014378624.1">
    <property type="nucleotide sequence ID" value="NC_016943.1"/>
</dbReference>
<dbReference type="EMBL" id="FO117623">
    <property type="protein sequence ID" value="CCG05763.1"/>
    <property type="molecule type" value="Genomic_DNA"/>
</dbReference>
<reference evidence="3" key="2">
    <citation type="submission" date="2012-02" db="EMBL/GenBank/DDBJ databases">
        <title>Complete genome sequence of Blastococcus saxobsidens strain DD2.</title>
        <authorList>
            <person name="Genoscope."/>
        </authorList>
    </citation>
    <scope>NUCLEOTIDE SEQUENCE [LARGE SCALE GENOMIC DNA]</scope>
    <source>
        <strain evidence="3">DD2</strain>
    </source>
</reference>
<evidence type="ECO:0000256" key="1">
    <source>
        <dbReference type="SAM" id="MobiDB-lite"/>
    </source>
</evidence>
<protein>
    <submittedName>
        <fullName evidence="2">Uncharacterized protein</fullName>
    </submittedName>
</protein>
<dbReference type="AlphaFoldDB" id="H6RV44"/>
<reference evidence="2 3" key="1">
    <citation type="journal article" date="2012" name="J. Bacteriol.">
        <title>Genome Sequence of Blastococcus saxobsidens DD2, a Stone-Inhabiting Bacterium.</title>
        <authorList>
            <person name="Chouaia B."/>
            <person name="Crotti E."/>
            <person name="Brusetti L."/>
            <person name="Daffonchio D."/>
            <person name="Essoussi I."/>
            <person name="Nouioui I."/>
            <person name="Sbissi I."/>
            <person name="Ghodhbane-Gtari F."/>
            <person name="Gtari M."/>
            <person name="Vacherie B."/>
            <person name="Barbe V."/>
            <person name="Medigue C."/>
            <person name="Gury J."/>
            <person name="Pujic P."/>
            <person name="Normand P."/>
        </authorList>
    </citation>
    <scope>NUCLEOTIDE SEQUENCE [LARGE SCALE GENOMIC DNA]</scope>
    <source>
        <strain evidence="2 3">DD2</strain>
    </source>
</reference>
<accession>H6RV44</accession>
<sequence length="238" mass="24217">MGLLDRLFGRRRQHDDRRYAGYDDGSEPGYAQPPPPSADQQAIERYRYLLRTAPPDQIEQAHAEAFAQLTPDQRREVLAQLSDAVPAGERPTGDDPRTLARTATRAELRQPGFMERTFSGPARGGYGPGSRGPGMGGIIGGSMLGTIGGLVVGTAVADALFDTGLGDSGLFGGGDEEANAAGYEDGAGAGGYESYDGYDGGFGGGDFGGGASGAGTSSPRCRACVAAGAGPAPAGRAG</sequence>
<name>H6RV44_BLASD</name>
<organism evidence="2 3">
    <name type="scientific">Blastococcus saxobsidens (strain DD2)</name>
    <dbReference type="NCBI Taxonomy" id="1146883"/>
    <lineage>
        <taxon>Bacteria</taxon>
        <taxon>Bacillati</taxon>
        <taxon>Actinomycetota</taxon>
        <taxon>Actinomycetes</taxon>
        <taxon>Geodermatophilales</taxon>
        <taxon>Geodermatophilaceae</taxon>
        <taxon>Blastococcus</taxon>
    </lineage>
</organism>
<dbReference type="KEGG" id="bsd:BLASA_4989"/>